<dbReference type="InterPro" id="IPR005662">
    <property type="entry name" value="GTPase_Era-like"/>
</dbReference>
<dbReference type="Gene3D" id="3.30.300.20">
    <property type="match status" value="1"/>
</dbReference>
<keyword evidence="6" id="KW-0699">rRNA-binding</keyword>
<proteinExistence type="inferred from homology"/>
<comment type="subunit">
    <text evidence="6">Monomer.</text>
</comment>
<keyword evidence="6" id="KW-0690">Ribosome biogenesis</keyword>
<keyword evidence="4 6" id="KW-0694">RNA-binding</keyword>
<dbReference type="NCBIfam" id="NF000908">
    <property type="entry name" value="PRK00089.1"/>
    <property type="match status" value="1"/>
</dbReference>
<dbReference type="Pfam" id="PF07650">
    <property type="entry name" value="KH_2"/>
    <property type="match status" value="1"/>
</dbReference>
<dbReference type="Gene3D" id="3.40.50.300">
    <property type="entry name" value="P-loop containing nucleotide triphosphate hydrolases"/>
    <property type="match status" value="1"/>
</dbReference>
<dbReference type="Pfam" id="PF01926">
    <property type="entry name" value="MMR_HSR1"/>
    <property type="match status" value="1"/>
</dbReference>
<feature type="region of interest" description="G4" evidence="7">
    <location>
        <begin position="124"/>
        <end position="127"/>
    </location>
</feature>
<name>A0A6S6T4Q2_9GAMM</name>
<evidence type="ECO:0000256" key="6">
    <source>
        <dbReference type="HAMAP-Rule" id="MF_00367"/>
    </source>
</evidence>
<dbReference type="NCBIfam" id="TIGR00231">
    <property type="entry name" value="small_GTP"/>
    <property type="match status" value="1"/>
</dbReference>
<dbReference type="GO" id="GO:0005829">
    <property type="term" value="C:cytosol"/>
    <property type="evidence" value="ECO:0007669"/>
    <property type="project" value="TreeGrafter"/>
</dbReference>
<feature type="binding site" evidence="6">
    <location>
        <begin position="62"/>
        <end position="66"/>
    </location>
    <ligand>
        <name>GTP</name>
        <dbReference type="ChEBI" id="CHEBI:37565"/>
    </ligand>
</feature>
<dbReference type="GO" id="GO:0000028">
    <property type="term" value="P:ribosomal small subunit assembly"/>
    <property type="evidence" value="ECO:0007669"/>
    <property type="project" value="TreeGrafter"/>
</dbReference>
<keyword evidence="6" id="KW-0963">Cytoplasm</keyword>
<evidence type="ECO:0000259" key="9">
    <source>
        <dbReference type="PROSITE" id="PS50823"/>
    </source>
</evidence>
<keyword evidence="5 6" id="KW-0342">GTP-binding</keyword>
<dbReference type="GO" id="GO:0003924">
    <property type="term" value="F:GTPase activity"/>
    <property type="evidence" value="ECO:0007669"/>
    <property type="project" value="UniProtKB-UniRule"/>
</dbReference>
<dbReference type="CDD" id="cd22534">
    <property type="entry name" value="KH-II_Era"/>
    <property type="match status" value="1"/>
</dbReference>
<dbReference type="InterPro" id="IPR009019">
    <property type="entry name" value="KH_sf_prok-type"/>
</dbReference>
<dbReference type="CDD" id="cd04163">
    <property type="entry name" value="Era"/>
    <property type="match status" value="1"/>
</dbReference>
<dbReference type="PANTHER" id="PTHR42698:SF1">
    <property type="entry name" value="GTPASE ERA, MITOCHONDRIAL"/>
    <property type="match status" value="1"/>
</dbReference>
<dbReference type="AlphaFoldDB" id="A0A6S6T4Q2"/>
<dbReference type="GO" id="GO:0005525">
    <property type="term" value="F:GTP binding"/>
    <property type="evidence" value="ECO:0007669"/>
    <property type="project" value="UniProtKB-UniRule"/>
</dbReference>
<dbReference type="InterPro" id="IPR027417">
    <property type="entry name" value="P-loop_NTPase"/>
</dbReference>
<protein>
    <recommendedName>
        <fullName evidence="2 6">GTPase Era</fullName>
    </recommendedName>
</protein>
<organism evidence="11">
    <name type="scientific">uncultured Thiotrichaceae bacterium</name>
    <dbReference type="NCBI Taxonomy" id="298394"/>
    <lineage>
        <taxon>Bacteria</taxon>
        <taxon>Pseudomonadati</taxon>
        <taxon>Pseudomonadota</taxon>
        <taxon>Gammaproteobacteria</taxon>
        <taxon>Thiotrichales</taxon>
        <taxon>Thiotrichaceae</taxon>
        <taxon>environmental samples</taxon>
    </lineage>
</organism>
<dbReference type="NCBIfam" id="TIGR00436">
    <property type="entry name" value="era"/>
    <property type="match status" value="1"/>
</dbReference>
<dbReference type="InterPro" id="IPR015946">
    <property type="entry name" value="KH_dom-like_a/b"/>
</dbReference>
<dbReference type="EMBL" id="CACVAY010000084">
    <property type="protein sequence ID" value="CAA6818141.1"/>
    <property type="molecule type" value="Genomic_DNA"/>
</dbReference>
<sequence length="300" mass="33924">MQNPNQRCGVISIVGHPNVGKSTLLNHLVGYKLSAIANKPQTTRTNIRGIVTEDDFQAIFIDTPGIHQRSGNLLNQSLNKEAIASLEQVDAVVMLVEAGRWTGEDDLVLERLKDTTLPVILAVNKIDKITPREKLFTFLQEVSEKREFAEIFPISASKGNNTKELLEKLVSYLPESEFIYPEDYITDQPVRFICGELIREQLVNYLHQEIPYTTAIDIEKFDETETLVTIHATIWVGKKGQKGIVIGKQGQTLKRIGSSARRSLEDFLMTKVMLKLWVKVEENWQNNPKHLSDLGIISKT</sequence>
<dbReference type="PROSITE" id="PS51713">
    <property type="entry name" value="G_ERA"/>
    <property type="match status" value="1"/>
</dbReference>
<dbReference type="InterPro" id="IPR030388">
    <property type="entry name" value="G_ERA_dom"/>
</dbReference>
<feature type="region of interest" description="G3" evidence="7">
    <location>
        <begin position="62"/>
        <end position="65"/>
    </location>
</feature>
<evidence type="ECO:0000256" key="2">
    <source>
        <dbReference type="ARBA" id="ARBA00020484"/>
    </source>
</evidence>
<dbReference type="HAMAP" id="MF_00367">
    <property type="entry name" value="GTPase_Era"/>
    <property type="match status" value="1"/>
</dbReference>
<evidence type="ECO:0000313" key="11">
    <source>
        <dbReference type="EMBL" id="CAA6818141.1"/>
    </source>
</evidence>
<feature type="domain" description="Era-type G" evidence="10">
    <location>
        <begin position="7"/>
        <end position="175"/>
    </location>
</feature>
<comment type="subcellular location">
    <subcellularLocation>
        <location evidence="6">Cytoplasm</location>
    </subcellularLocation>
    <subcellularLocation>
        <location evidence="6">Cell membrane</location>
        <topology evidence="6">Peripheral membrane protein</topology>
    </subcellularLocation>
</comment>
<gene>
    <name evidence="6" type="primary">era</name>
    <name evidence="11" type="ORF">HELGO_WM4916</name>
</gene>
<evidence type="ECO:0000256" key="7">
    <source>
        <dbReference type="PROSITE-ProRule" id="PRU01050"/>
    </source>
</evidence>
<keyword evidence="6" id="KW-0472">Membrane</keyword>
<evidence type="ECO:0000259" key="10">
    <source>
        <dbReference type="PROSITE" id="PS51713"/>
    </source>
</evidence>
<dbReference type="InterPro" id="IPR004044">
    <property type="entry name" value="KH_dom_type_2"/>
</dbReference>
<comment type="similarity">
    <text evidence="1 6 7 8">Belongs to the TRAFAC class TrmE-Era-EngA-EngB-Septin-like GTPase superfamily. Era GTPase family.</text>
</comment>
<evidence type="ECO:0000256" key="8">
    <source>
        <dbReference type="RuleBase" id="RU003761"/>
    </source>
</evidence>
<dbReference type="PANTHER" id="PTHR42698">
    <property type="entry name" value="GTPASE ERA"/>
    <property type="match status" value="1"/>
</dbReference>
<evidence type="ECO:0000256" key="5">
    <source>
        <dbReference type="ARBA" id="ARBA00023134"/>
    </source>
</evidence>
<keyword evidence="3 6" id="KW-0547">Nucleotide-binding</keyword>
<dbReference type="SUPFAM" id="SSF52540">
    <property type="entry name" value="P-loop containing nucleoside triphosphate hydrolases"/>
    <property type="match status" value="1"/>
</dbReference>
<evidence type="ECO:0000256" key="1">
    <source>
        <dbReference type="ARBA" id="ARBA00007921"/>
    </source>
</evidence>
<keyword evidence="6" id="KW-1003">Cell membrane</keyword>
<feature type="region of interest" description="G5" evidence="7">
    <location>
        <begin position="154"/>
        <end position="156"/>
    </location>
</feature>
<accession>A0A6S6T4Q2</accession>
<dbReference type="InterPro" id="IPR006073">
    <property type="entry name" value="GTP-bd"/>
</dbReference>
<dbReference type="PRINTS" id="PR00326">
    <property type="entry name" value="GTP1OBG"/>
</dbReference>
<feature type="binding site" evidence="6">
    <location>
        <begin position="15"/>
        <end position="22"/>
    </location>
    <ligand>
        <name>GTP</name>
        <dbReference type="ChEBI" id="CHEBI:37565"/>
    </ligand>
</feature>
<dbReference type="PROSITE" id="PS50823">
    <property type="entry name" value="KH_TYPE_2"/>
    <property type="match status" value="1"/>
</dbReference>
<feature type="binding site" evidence="6">
    <location>
        <begin position="124"/>
        <end position="127"/>
    </location>
    <ligand>
        <name>GTP</name>
        <dbReference type="ChEBI" id="CHEBI:37565"/>
    </ligand>
</feature>
<evidence type="ECO:0000256" key="4">
    <source>
        <dbReference type="ARBA" id="ARBA00022884"/>
    </source>
</evidence>
<feature type="region of interest" description="G1" evidence="7">
    <location>
        <begin position="15"/>
        <end position="22"/>
    </location>
</feature>
<dbReference type="SUPFAM" id="SSF54814">
    <property type="entry name" value="Prokaryotic type KH domain (KH-domain type II)"/>
    <property type="match status" value="1"/>
</dbReference>
<dbReference type="GO" id="GO:0005886">
    <property type="term" value="C:plasma membrane"/>
    <property type="evidence" value="ECO:0007669"/>
    <property type="project" value="UniProtKB-SubCell"/>
</dbReference>
<dbReference type="GO" id="GO:0043024">
    <property type="term" value="F:ribosomal small subunit binding"/>
    <property type="evidence" value="ECO:0007669"/>
    <property type="project" value="TreeGrafter"/>
</dbReference>
<reference evidence="11" key="1">
    <citation type="submission" date="2020-01" db="EMBL/GenBank/DDBJ databases">
        <authorList>
            <person name="Meier V. D."/>
            <person name="Meier V D."/>
        </authorList>
    </citation>
    <scope>NUCLEOTIDE SEQUENCE</scope>
    <source>
        <strain evidence="11">HLG_WM_MAG_07</strain>
    </source>
</reference>
<dbReference type="InterPro" id="IPR005225">
    <property type="entry name" value="Small_GTP-bd"/>
</dbReference>
<feature type="domain" description="KH type-2" evidence="9">
    <location>
        <begin position="198"/>
        <end position="282"/>
    </location>
</feature>
<comment type="function">
    <text evidence="6">An essential GTPase that binds both GDP and GTP, with rapid nucleotide exchange. Plays a role in 16S rRNA processing and 30S ribosomal subunit biogenesis and possibly also in cell cycle regulation and energy metabolism.</text>
</comment>
<dbReference type="GO" id="GO:0070181">
    <property type="term" value="F:small ribosomal subunit rRNA binding"/>
    <property type="evidence" value="ECO:0007669"/>
    <property type="project" value="UniProtKB-UniRule"/>
</dbReference>
<feature type="region of interest" description="G2" evidence="7">
    <location>
        <begin position="41"/>
        <end position="45"/>
    </location>
</feature>
<evidence type="ECO:0000256" key="3">
    <source>
        <dbReference type="ARBA" id="ARBA00022741"/>
    </source>
</evidence>